<sequence>MARFDNTEVSFQCFFDRDEFERYDFEHQALEFGVSFFGDASAVEREYCYSWRQLLDDDFRERFSREVQGLREAFGVDFYEYEPLEGYRDRVRQSLRGYFSESGYEVRREVGEVCAAETIQYDIDTGKTDFVGCEGKSKFVVCHCNKTPGWHVHHFRDGRIESAEQTDLIEDMAGKIEDKINTYQDIREDKQTASRFVSVLATFFSIGFVVLLFDRLGEISVILQEYVTGWNLELAAVILLLFNGVAAIALAVVIVKPYAHDFVFDWEIDPLDAQSPDDSDS</sequence>
<dbReference type="Proteomes" id="UP001321047">
    <property type="component" value="Unassembled WGS sequence"/>
</dbReference>
<name>A0AAP2Z597_9EURY</name>
<proteinExistence type="predicted"/>
<comment type="caution">
    <text evidence="2">The sequence shown here is derived from an EMBL/GenBank/DDBJ whole genome shotgun (WGS) entry which is preliminary data.</text>
</comment>
<feature type="transmembrane region" description="Helical" evidence="1">
    <location>
        <begin position="196"/>
        <end position="214"/>
    </location>
</feature>
<accession>A0AAP2Z597</accession>
<dbReference type="RefSeq" id="WP_342806150.1">
    <property type="nucleotide sequence ID" value="NZ_JAOPJZ010000001.1"/>
</dbReference>
<keyword evidence="3" id="KW-1185">Reference proteome</keyword>
<keyword evidence="1" id="KW-1133">Transmembrane helix</keyword>
<reference evidence="2 3" key="1">
    <citation type="submission" date="2022-09" db="EMBL/GenBank/DDBJ databases">
        <title>Enrichment on poylsaccharides allowed isolation of novel metabolic and taxonomic groups of Haloarchaea.</title>
        <authorList>
            <person name="Sorokin D.Y."/>
            <person name="Elcheninov A.G."/>
            <person name="Khizhniak T.V."/>
            <person name="Kolganova T.V."/>
            <person name="Kublanov I.V."/>
        </authorList>
    </citation>
    <scope>NUCLEOTIDE SEQUENCE [LARGE SCALE GENOMIC DNA]</scope>
    <source>
        <strain evidence="2 3">AArc-curdl1</strain>
    </source>
</reference>
<evidence type="ECO:0000256" key="1">
    <source>
        <dbReference type="SAM" id="Phobius"/>
    </source>
</evidence>
<keyword evidence="1" id="KW-0472">Membrane</keyword>
<evidence type="ECO:0000313" key="2">
    <source>
        <dbReference type="EMBL" id="MCU4750916.1"/>
    </source>
</evidence>
<protein>
    <submittedName>
        <fullName evidence="2">Uncharacterized protein</fullName>
    </submittedName>
</protein>
<organism evidence="2 3">
    <name type="scientific">Natronosalvus hydrolyticus</name>
    <dbReference type="NCBI Taxonomy" id="2979988"/>
    <lineage>
        <taxon>Archaea</taxon>
        <taxon>Methanobacteriati</taxon>
        <taxon>Methanobacteriota</taxon>
        <taxon>Stenosarchaea group</taxon>
        <taxon>Halobacteria</taxon>
        <taxon>Halobacteriales</taxon>
        <taxon>Natrialbaceae</taxon>
        <taxon>Natronosalvus</taxon>
    </lineage>
</organism>
<feature type="transmembrane region" description="Helical" evidence="1">
    <location>
        <begin position="234"/>
        <end position="255"/>
    </location>
</feature>
<evidence type="ECO:0000313" key="3">
    <source>
        <dbReference type="Proteomes" id="UP001321047"/>
    </source>
</evidence>
<dbReference type="EMBL" id="JAOPJZ010000001">
    <property type="protein sequence ID" value="MCU4750916.1"/>
    <property type="molecule type" value="Genomic_DNA"/>
</dbReference>
<gene>
    <name evidence="2" type="ORF">OB919_02785</name>
</gene>
<dbReference type="AlphaFoldDB" id="A0AAP2Z597"/>
<keyword evidence="1" id="KW-0812">Transmembrane</keyword>